<protein>
    <submittedName>
        <fullName evidence="2">SusE-like outer membrane protein</fullName>
    </submittedName>
</protein>
<dbReference type="Pfam" id="PF14292">
    <property type="entry name" value="SusE"/>
    <property type="match status" value="1"/>
</dbReference>
<evidence type="ECO:0000313" key="2">
    <source>
        <dbReference type="EMBL" id="TDX01331.1"/>
    </source>
</evidence>
<dbReference type="PROSITE" id="PS51257">
    <property type="entry name" value="PROKAR_LIPOPROTEIN"/>
    <property type="match status" value="1"/>
</dbReference>
<evidence type="ECO:0000313" key="3">
    <source>
        <dbReference type="Proteomes" id="UP000294498"/>
    </source>
</evidence>
<feature type="domain" description="SusE outer membrane protein" evidence="1">
    <location>
        <begin position="30"/>
        <end position="127"/>
    </location>
</feature>
<keyword evidence="3" id="KW-1185">Reference proteome</keyword>
<dbReference type="InterPro" id="IPR025970">
    <property type="entry name" value="SusE"/>
</dbReference>
<dbReference type="AlphaFoldDB" id="A0A4R8DVU1"/>
<gene>
    <name evidence="2" type="ORF">EDB95_2364</name>
</gene>
<name>A0A4R8DVU1_9BACT</name>
<organism evidence="2 3">
    <name type="scientific">Dinghuibacter silviterrae</name>
    <dbReference type="NCBI Taxonomy" id="1539049"/>
    <lineage>
        <taxon>Bacteria</taxon>
        <taxon>Pseudomonadati</taxon>
        <taxon>Bacteroidota</taxon>
        <taxon>Chitinophagia</taxon>
        <taxon>Chitinophagales</taxon>
        <taxon>Chitinophagaceae</taxon>
        <taxon>Dinghuibacter</taxon>
    </lineage>
</organism>
<dbReference type="Proteomes" id="UP000294498">
    <property type="component" value="Unassembled WGS sequence"/>
</dbReference>
<reference evidence="2 3" key="1">
    <citation type="submission" date="2019-03" db="EMBL/GenBank/DDBJ databases">
        <title>Genomic Encyclopedia of Type Strains, Phase IV (KMG-IV): sequencing the most valuable type-strain genomes for metagenomic binning, comparative biology and taxonomic classification.</title>
        <authorList>
            <person name="Goeker M."/>
        </authorList>
    </citation>
    <scope>NUCLEOTIDE SEQUENCE [LARGE SCALE GENOMIC DNA]</scope>
    <source>
        <strain evidence="2 3">DSM 100059</strain>
    </source>
</reference>
<proteinExistence type="predicted"/>
<accession>A0A4R8DVU1</accession>
<sequence>MRRILYISAFLLLAAACKKSYNYGLDQTVSAVSTLYAPQDSLFLSITPGGSSVVEFEWAPAQAQDGSLVQYEVAFDTTKAFKNPVFTVAADNTGQGTTATISQSTINSIAKMAGIGNLDTGKLYWTVFSTKGLNVVPSSKIRMMTVVRPAGFDVIPTDVYLTGSATEGGTTLSGAIHFKSTAAGVFELYTSLKNGGTYQFVNGTTGTPLTYFIQGPNLKLGGSNTYTDTTAQVRFNLDFNNAVATITVIRSVDVWYGYYDNVTYHLTYNGNSTWIDNNQLINEPTEPWGPEERYKFRFTVNDGGGAQDSYEWYGSSAGDNSEPTATTAATYFYLTPVTSDQWNNCYKFSTPLDNGKLNNIEVFLQPDAPYTHTVTPQ</sequence>
<dbReference type="EMBL" id="SODV01000001">
    <property type="protein sequence ID" value="TDX01331.1"/>
    <property type="molecule type" value="Genomic_DNA"/>
</dbReference>
<evidence type="ECO:0000259" key="1">
    <source>
        <dbReference type="Pfam" id="PF14292"/>
    </source>
</evidence>
<dbReference type="RefSeq" id="WP_162852563.1">
    <property type="nucleotide sequence ID" value="NZ_SODV01000001.1"/>
</dbReference>
<comment type="caution">
    <text evidence="2">The sequence shown here is derived from an EMBL/GenBank/DDBJ whole genome shotgun (WGS) entry which is preliminary data.</text>
</comment>